<protein>
    <recommendedName>
        <fullName evidence="4">Lipocalin-like domain-containing protein</fullName>
    </recommendedName>
</protein>
<keyword evidence="1" id="KW-0732">Signal</keyword>
<evidence type="ECO:0000313" key="3">
    <source>
        <dbReference type="Proteomes" id="UP001597116"/>
    </source>
</evidence>
<name>A0ABW3QF34_9BACT</name>
<dbReference type="Proteomes" id="UP001597116">
    <property type="component" value="Unassembled WGS sequence"/>
</dbReference>
<gene>
    <name evidence="2" type="ORF">ACFQ4C_10950</name>
</gene>
<keyword evidence="3" id="KW-1185">Reference proteome</keyword>
<dbReference type="PROSITE" id="PS51257">
    <property type="entry name" value="PROKAR_LIPOPROTEIN"/>
    <property type="match status" value="1"/>
</dbReference>
<feature type="signal peptide" evidence="1">
    <location>
        <begin position="1"/>
        <end position="20"/>
    </location>
</feature>
<feature type="chain" id="PRO_5045654502" description="Lipocalin-like domain-containing protein" evidence="1">
    <location>
        <begin position="21"/>
        <end position="141"/>
    </location>
</feature>
<accession>A0ABW3QF34</accession>
<evidence type="ECO:0000256" key="1">
    <source>
        <dbReference type="SAM" id="SignalP"/>
    </source>
</evidence>
<reference evidence="3" key="1">
    <citation type="journal article" date="2019" name="Int. J. Syst. Evol. Microbiol.">
        <title>The Global Catalogue of Microorganisms (GCM) 10K type strain sequencing project: providing services to taxonomists for standard genome sequencing and annotation.</title>
        <authorList>
            <consortium name="The Broad Institute Genomics Platform"/>
            <consortium name="The Broad Institute Genome Sequencing Center for Infectious Disease"/>
            <person name="Wu L."/>
            <person name="Ma J."/>
        </authorList>
    </citation>
    <scope>NUCLEOTIDE SEQUENCE [LARGE SCALE GENOMIC DNA]</scope>
    <source>
        <strain evidence="3">CCUG 55608</strain>
    </source>
</reference>
<sequence length="141" mass="15761">MKQLILFVLFLGLSISCRKADQDAPPSDPLYQKWRLIETRNGTGTWEPVSSESVMEFRANGNILYPKSEPACCSPIRFERQGETLSITETYGGESCIYVDCAAPAAYKILSLTASELIMEMVYSFDQPVLAGIRMKYSVSK</sequence>
<evidence type="ECO:0008006" key="4">
    <source>
        <dbReference type="Google" id="ProtNLM"/>
    </source>
</evidence>
<dbReference type="RefSeq" id="WP_265992084.1">
    <property type="nucleotide sequence ID" value="NZ_CP110973.1"/>
</dbReference>
<comment type="caution">
    <text evidence="2">The sequence shown here is derived from an EMBL/GenBank/DDBJ whole genome shotgun (WGS) entry which is preliminary data.</text>
</comment>
<organism evidence="2 3">
    <name type="scientific">Larkinella insperata</name>
    <dbReference type="NCBI Taxonomy" id="332158"/>
    <lineage>
        <taxon>Bacteria</taxon>
        <taxon>Pseudomonadati</taxon>
        <taxon>Bacteroidota</taxon>
        <taxon>Cytophagia</taxon>
        <taxon>Cytophagales</taxon>
        <taxon>Spirosomataceae</taxon>
        <taxon>Larkinella</taxon>
    </lineage>
</organism>
<dbReference type="EMBL" id="JBHTLP010000008">
    <property type="protein sequence ID" value="MFD1141631.1"/>
    <property type="molecule type" value="Genomic_DNA"/>
</dbReference>
<evidence type="ECO:0000313" key="2">
    <source>
        <dbReference type="EMBL" id="MFD1141631.1"/>
    </source>
</evidence>
<proteinExistence type="predicted"/>